<dbReference type="FunFam" id="3.40.50.300:FF:004783">
    <property type="entry name" value="Dynein heavy chain family protein"/>
    <property type="match status" value="1"/>
</dbReference>
<comment type="subcellular location">
    <subcellularLocation>
        <location evidence="1">Cytoplasm</location>
        <location evidence="1">Cytoskeleton</location>
        <location evidence="1">Cilium axoneme</location>
    </subcellularLocation>
</comment>
<name>A2DL85_TRIV3</name>
<evidence type="ECO:0000259" key="10">
    <source>
        <dbReference type="Pfam" id="PF12780"/>
    </source>
</evidence>
<feature type="domain" description="Dynein heavy chain C-terminal" evidence="14">
    <location>
        <begin position="3690"/>
        <end position="3880"/>
    </location>
</feature>
<dbReference type="FunFam" id="1.20.58.1120:FF:000021">
    <property type="entry name" value="Dynein heavy chain family protein"/>
    <property type="match status" value="1"/>
</dbReference>
<dbReference type="Gene3D" id="3.20.180.20">
    <property type="entry name" value="Dynein heavy chain, N-terminal domain 2"/>
    <property type="match status" value="1"/>
</dbReference>
<feature type="region of interest" description="Disordered" evidence="6">
    <location>
        <begin position="33"/>
        <end position="66"/>
    </location>
</feature>
<dbReference type="STRING" id="5722.A2DL85"/>
<dbReference type="FunFam" id="1.20.920.30:FF:000020">
    <property type="entry name" value="Dynein heavy chain family protein"/>
    <property type="match status" value="1"/>
</dbReference>
<dbReference type="FunFam" id="1.20.140.100:FF:000008">
    <property type="entry name" value="Dynein heavy chain domain 1"/>
    <property type="match status" value="1"/>
</dbReference>
<evidence type="ECO:0000256" key="2">
    <source>
        <dbReference type="ARBA" id="ARBA00023054"/>
    </source>
</evidence>
<dbReference type="InterPro" id="IPR004273">
    <property type="entry name" value="Dynein_heavy_D6_P-loop"/>
</dbReference>
<feature type="domain" description="Dynein heavy chain AAA 5 extension" evidence="12">
    <location>
        <begin position="1807"/>
        <end position="1925"/>
    </location>
</feature>
<dbReference type="Gene3D" id="1.20.920.20">
    <property type="match status" value="1"/>
</dbReference>
<feature type="domain" description="Dynein heavy chain region D6 P-loop" evidence="7">
    <location>
        <begin position="3386"/>
        <end position="3497"/>
    </location>
</feature>
<dbReference type="KEGG" id="tva:5464391"/>
<dbReference type="InterPro" id="IPR026983">
    <property type="entry name" value="DHC"/>
</dbReference>
<dbReference type="GO" id="GO:0030286">
    <property type="term" value="C:dynein complex"/>
    <property type="evidence" value="ECO:0000318"/>
    <property type="project" value="GO_Central"/>
</dbReference>
<dbReference type="Pfam" id="PF12774">
    <property type="entry name" value="AAA_6"/>
    <property type="match status" value="1"/>
</dbReference>
<dbReference type="Gene3D" id="1.20.920.30">
    <property type="match status" value="1"/>
</dbReference>
<reference evidence="15" key="2">
    <citation type="journal article" date="2007" name="Science">
        <title>Draft genome sequence of the sexually transmitted pathogen Trichomonas vaginalis.</title>
        <authorList>
            <person name="Carlton J.M."/>
            <person name="Hirt R.P."/>
            <person name="Silva J.C."/>
            <person name="Delcher A.L."/>
            <person name="Schatz M."/>
            <person name="Zhao Q."/>
            <person name="Wortman J.R."/>
            <person name="Bidwell S.L."/>
            <person name="Alsmark U.C.M."/>
            <person name="Besteiro S."/>
            <person name="Sicheritz-Ponten T."/>
            <person name="Noel C.J."/>
            <person name="Dacks J.B."/>
            <person name="Foster P.G."/>
            <person name="Simillion C."/>
            <person name="Van de Peer Y."/>
            <person name="Miranda-Saavedra D."/>
            <person name="Barton G.J."/>
            <person name="Westrop G.D."/>
            <person name="Mueller S."/>
            <person name="Dessi D."/>
            <person name="Fiori P.L."/>
            <person name="Ren Q."/>
            <person name="Paulsen I."/>
            <person name="Zhang H."/>
            <person name="Bastida-Corcuera F.D."/>
            <person name="Simoes-Barbosa A."/>
            <person name="Brown M.T."/>
            <person name="Hayes R.D."/>
            <person name="Mukherjee M."/>
            <person name="Okumura C.Y."/>
            <person name="Schneider R."/>
            <person name="Smith A.J."/>
            <person name="Vanacova S."/>
            <person name="Villalvazo M."/>
            <person name="Haas B.J."/>
            <person name="Pertea M."/>
            <person name="Feldblyum T.V."/>
            <person name="Utterback T.R."/>
            <person name="Shu C.L."/>
            <person name="Osoegawa K."/>
            <person name="de Jong P.J."/>
            <person name="Hrdy I."/>
            <person name="Horvathova L."/>
            <person name="Zubacova Z."/>
            <person name="Dolezal P."/>
            <person name="Malik S.B."/>
            <person name="Logsdon J.M. Jr."/>
            <person name="Henze K."/>
            <person name="Gupta A."/>
            <person name="Wang C.C."/>
            <person name="Dunne R.L."/>
            <person name="Upcroft J.A."/>
            <person name="Upcroft P."/>
            <person name="White O."/>
            <person name="Salzberg S.L."/>
            <person name="Tang P."/>
            <person name="Chiu C.-H."/>
            <person name="Lee Y.-S."/>
            <person name="Embley T.M."/>
            <person name="Coombs G.H."/>
            <person name="Mottram J.C."/>
            <person name="Tachezy J."/>
            <person name="Fraser-Liggett C.M."/>
            <person name="Johnson P.J."/>
        </authorList>
    </citation>
    <scope>NUCLEOTIDE SEQUENCE [LARGE SCALE GENOMIC DNA]</scope>
    <source>
        <strain evidence="15">G3</strain>
    </source>
</reference>
<dbReference type="InterPro" id="IPR035706">
    <property type="entry name" value="AAA_9"/>
</dbReference>
<dbReference type="SMR" id="A2DL85"/>
<dbReference type="InterPro" id="IPR042228">
    <property type="entry name" value="Dynein_linker_3"/>
</dbReference>
<keyword evidence="16" id="KW-1185">Reference proteome</keyword>
<dbReference type="FunFam" id="3.40.50.300:FF:003499">
    <property type="entry name" value="Dynein heavy chain family protein"/>
    <property type="match status" value="1"/>
</dbReference>
<feature type="domain" description="Dynein heavy chain linker" evidence="8">
    <location>
        <begin position="779"/>
        <end position="1176"/>
    </location>
</feature>
<keyword evidence="4" id="KW-0966">Cell projection</keyword>
<dbReference type="VEuPathDB" id="TrichDB:TVAGG3_0273050"/>
<evidence type="ECO:0000256" key="5">
    <source>
        <dbReference type="SAM" id="Coils"/>
    </source>
</evidence>
<dbReference type="Pfam" id="PF17852">
    <property type="entry name" value="Dynein_AAA_lid"/>
    <property type="match status" value="1"/>
</dbReference>
<dbReference type="InterPro" id="IPR041228">
    <property type="entry name" value="Dynein_C"/>
</dbReference>
<dbReference type="RefSeq" id="XP_001579862.1">
    <property type="nucleotide sequence ID" value="XM_001579812.1"/>
</dbReference>
<reference evidence="15" key="1">
    <citation type="submission" date="2006-10" db="EMBL/GenBank/DDBJ databases">
        <authorList>
            <person name="Amadeo P."/>
            <person name="Zhao Q."/>
            <person name="Wortman J."/>
            <person name="Fraser-Liggett C."/>
            <person name="Carlton J."/>
        </authorList>
    </citation>
    <scope>NUCLEOTIDE SEQUENCE</scope>
    <source>
        <strain evidence="15">G3</strain>
    </source>
</reference>
<dbReference type="OrthoDB" id="286107at2759"/>
<dbReference type="GO" id="GO:0045505">
    <property type="term" value="F:dynein intermediate chain binding"/>
    <property type="evidence" value="ECO:0000318"/>
    <property type="project" value="GO_Central"/>
</dbReference>
<dbReference type="InterPro" id="IPR041589">
    <property type="entry name" value="DNAH3_AAA_lid_1"/>
</dbReference>
<dbReference type="GO" id="GO:0097729">
    <property type="term" value="C:9+2 motile cilium"/>
    <property type="evidence" value="ECO:0000318"/>
    <property type="project" value="GO_Central"/>
</dbReference>
<dbReference type="GO" id="GO:0005930">
    <property type="term" value="C:axoneme"/>
    <property type="evidence" value="ECO:0007669"/>
    <property type="project" value="UniProtKB-SubCell"/>
</dbReference>
<organism evidence="15 16">
    <name type="scientific">Trichomonas vaginalis (strain ATCC PRA-98 / G3)</name>
    <dbReference type="NCBI Taxonomy" id="412133"/>
    <lineage>
        <taxon>Eukaryota</taxon>
        <taxon>Metamonada</taxon>
        <taxon>Parabasalia</taxon>
        <taxon>Trichomonadida</taxon>
        <taxon>Trichomonadidae</taxon>
        <taxon>Trichomonas</taxon>
    </lineage>
</organism>
<evidence type="ECO:0000259" key="12">
    <source>
        <dbReference type="Pfam" id="PF17852"/>
    </source>
</evidence>
<evidence type="ECO:0000259" key="8">
    <source>
        <dbReference type="Pfam" id="PF08393"/>
    </source>
</evidence>
<dbReference type="PANTHER" id="PTHR45703">
    <property type="entry name" value="DYNEIN HEAVY CHAIN"/>
    <property type="match status" value="1"/>
</dbReference>
<dbReference type="GO" id="GO:0008569">
    <property type="term" value="F:minus-end-directed microtubule motor activity"/>
    <property type="evidence" value="ECO:0000318"/>
    <property type="project" value="GO_Central"/>
</dbReference>
<feature type="domain" description="Dynein heavy chain hydrolytic ATP-binding dynein motor region" evidence="9">
    <location>
        <begin position="1310"/>
        <end position="1635"/>
    </location>
</feature>
<dbReference type="Pfam" id="PF12781">
    <property type="entry name" value="AAA_9"/>
    <property type="match status" value="1"/>
</dbReference>
<dbReference type="Pfam" id="PF08393">
    <property type="entry name" value="DHC_N2"/>
    <property type="match status" value="1"/>
</dbReference>
<feature type="coiled-coil region" evidence="5">
    <location>
        <begin position="2595"/>
        <end position="2654"/>
    </location>
</feature>
<dbReference type="Gene3D" id="3.40.50.300">
    <property type="entry name" value="P-loop containing nucleotide triphosphate hydrolases"/>
    <property type="match status" value="5"/>
</dbReference>
<dbReference type="GO" id="GO:0060294">
    <property type="term" value="P:cilium movement involved in cell motility"/>
    <property type="evidence" value="ECO:0000318"/>
    <property type="project" value="GO_Central"/>
</dbReference>
<dbReference type="InterPro" id="IPR035699">
    <property type="entry name" value="AAA_6"/>
</dbReference>
<evidence type="ECO:0000259" key="14">
    <source>
        <dbReference type="Pfam" id="PF18199"/>
    </source>
</evidence>
<feature type="coiled-coil region" evidence="5">
    <location>
        <begin position="3140"/>
        <end position="3167"/>
    </location>
</feature>
<dbReference type="eggNOG" id="KOG3595">
    <property type="taxonomic scope" value="Eukaryota"/>
</dbReference>
<evidence type="ECO:0000313" key="15">
    <source>
        <dbReference type="EMBL" id="EAY18876.1"/>
    </source>
</evidence>
<dbReference type="InterPro" id="IPR013602">
    <property type="entry name" value="Dynein_heavy_linker"/>
</dbReference>
<dbReference type="Pfam" id="PF03028">
    <property type="entry name" value="Dynein_heavy"/>
    <property type="match status" value="1"/>
</dbReference>
<proteinExistence type="predicted"/>
<evidence type="ECO:0000313" key="16">
    <source>
        <dbReference type="Proteomes" id="UP000001542"/>
    </source>
</evidence>
<protein>
    <submittedName>
        <fullName evidence="15">Dynein heavy chain family protein</fullName>
    </submittedName>
</protein>
<evidence type="ECO:0000256" key="4">
    <source>
        <dbReference type="ARBA" id="ARBA00023273"/>
    </source>
</evidence>
<gene>
    <name evidence="15" type="ORF">TVAG_295280</name>
</gene>
<dbReference type="Pfam" id="PF12780">
    <property type="entry name" value="AAA_8"/>
    <property type="match status" value="1"/>
</dbReference>
<dbReference type="Pfam" id="PF18199">
    <property type="entry name" value="Dynein_C"/>
    <property type="match status" value="1"/>
</dbReference>
<dbReference type="InterPro" id="IPR027417">
    <property type="entry name" value="P-loop_NTPase"/>
</dbReference>
<dbReference type="PANTHER" id="PTHR45703:SF36">
    <property type="entry name" value="DYNEIN HEAVY CHAIN, CYTOPLASMIC"/>
    <property type="match status" value="1"/>
</dbReference>
<dbReference type="Pfam" id="PF17857">
    <property type="entry name" value="AAA_lid_1"/>
    <property type="match status" value="1"/>
</dbReference>
<dbReference type="Proteomes" id="UP000001542">
    <property type="component" value="Unassembled WGS sequence"/>
</dbReference>
<dbReference type="GO" id="GO:0005524">
    <property type="term" value="F:ATP binding"/>
    <property type="evidence" value="ECO:0007669"/>
    <property type="project" value="InterPro"/>
</dbReference>
<keyword evidence="2 5" id="KW-0175">Coiled coil</keyword>
<feature type="domain" description="Dynein heavy chain AAA module D4" evidence="10">
    <location>
        <begin position="2301"/>
        <end position="2549"/>
    </location>
</feature>
<dbReference type="InterPro" id="IPR041466">
    <property type="entry name" value="Dynein_AAA5_ext"/>
</dbReference>
<dbReference type="GO" id="GO:0051959">
    <property type="term" value="F:dynein light intermediate chain binding"/>
    <property type="evidence" value="ECO:0000318"/>
    <property type="project" value="GO_Central"/>
</dbReference>
<evidence type="ECO:0000259" key="11">
    <source>
        <dbReference type="Pfam" id="PF12781"/>
    </source>
</evidence>
<evidence type="ECO:0000256" key="1">
    <source>
        <dbReference type="ARBA" id="ARBA00004430"/>
    </source>
</evidence>
<dbReference type="FunFam" id="1.10.472.130:FF:000046">
    <property type="entry name" value="Dynein heavy chain family protein"/>
    <property type="match status" value="1"/>
</dbReference>
<evidence type="ECO:0000256" key="6">
    <source>
        <dbReference type="SAM" id="MobiDB-lite"/>
    </source>
</evidence>
<evidence type="ECO:0000259" key="9">
    <source>
        <dbReference type="Pfam" id="PF12774"/>
    </source>
</evidence>
<dbReference type="Gene3D" id="1.20.140.100">
    <property type="entry name" value="Dynein heavy chain, N-terminal domain 2"/>
    <property type="match status" value="1"/>
</dbReference>
<dbReference type="InterPro" id="IPR024317">
    <property type="entry name" value="Dynein_heavy_chain_D4_dom"/>
</dbReference>
<dbReference type="InterPro" id="IPR042222">
    <property type="entry name" value="Dynein_2_N"/>
</dbReference>
<dbReference type="Pfam" id="PF12775">
    <property type="entry name" value="AAA_7"/>
    <property type="match status" value="1"/>
</dbReference>
<feature type="domain" description="Dynein heavy chain ATP-binding dynein motor region" evidence="11">
    <location>
        <begin position="2928"/>
        <end position="3145"/>
    </location>
</feature>
<dbReference type="Gene3D" id="1.20.1270.280">
    <property type="match status" value="1"/>
</dbReference>
<evidence type="ECO:0000259" key="7">
    <source>
        <dbReference type="Pfam" id="PF03028"/>
    </source>
</evidence>
<dbReference type="EMBL" id="DS113214">
    <property type="protein sequence ID" value="EAY18876.1"/>
    <property type="molecule type" value="Genomic_DNA"/>
</dbReference>
<dbReference type="FunFam" id="3.20.180.20:FF:000005">
    <property type="entry name" value="Dynein heavy chain, putative"/>
    <property type="match status" value="1"/>
</dbReference>
<dbReference type="Gene3D" id="1.20.58.1120">
    <property type="match status" value="1"/>
</dbReference>
<evidence type="ECO:0000259" key="13">
    <source>
        <dbReference type="Pfam" id="PF17857"/>
    </source>
</evidence>
<dbReference type="Gene3D" id="1.10.472.130">
    <property type="match status" value="1"/>
</dbReference>
<dbReference type="SUPFAM" id="SSF52540">
    <property type="entry name" value="P-loop containing nucleoside triphosphate hydrolases"/>
    <property type="match status" value="3"/>
</dbReference>
<accession>A2DL85</accession>
<sequence>MSIPPHGPGMDRSRELKSRLVPRQQLISKPVTLGSCFGTNRPKTRAATRPEIQQKPIHSSLHTPRTPKKLEQLEPEISLIPDNFEDPLEFINYVKKYNITNNFVYLYPSKLIEDENHPTSLKIIPPSQVKRSEFWTLSLKGLTHVCGDEVDFQELDEWLDANKKFAKLIQLPFFRYQRQWRHFRAWKSLVQTSKVKHANMMLTQNLFFTDLILRDAFLKVQRKLSDLQNLKLFSLRSTGKYRMKNFIEDNHEHYNKTTQMFSELYNYICQTVNEACEKTRELLHSPEKSGKTKGRPLELLMEHYKKTHSITKEKENENKNSLEYTNRANYRATCNKLIRFIHLIDYVVISALRNLCFDSTMTYLSIFQILHERGAKDFDFVDPEYQKPMKLPIDFQKFYDLVKQRTKELFDTPIFWIDMSFDDTIKWNPNESEIIEKLDIIRNDFIDLLFKVPRLLTNPLFGSILGEIYGEDALHIISIPDLGRIIFNDSVFKTITQEQVNIIHSEFHLLNFYNETFSEPFSIYNNEQSIDLTFLDNPNLTANNVADKIKGLRTEEKFLKSIVESKNVGIFYCVSTDMKKSLIMSPGVCIRSIKLRIPHVIERYLEEFNRHIKEAHRDLSIIVNNVPTYVEFIDVSNKYNSLINSFVDEQNNLQQFFQLAQDQSITVSEEDKELFNDLSPILEQIKVVLANSSSQIQSQKAYFTVQLDEYISNLHESMKSYKELETNPKLEDQTTTNNEAAAILVVLIAKANAARDLSKKYNLYRQKMDLAPVEFNDVNELCTDVANKQLLWETKTLWDSRINQLFVMNFVNIDPDALKDEIKQFKDNAYKTAKALIGNQVADTLVTAIIDVSNLLPVIADLKNPSFTIEHKTLISNLLGTDIFSHDVFTLHNLFDIHAFNYVEQIHAISVQATNERILLENITKVQKDIDALYFGCHAAKWQKSSYEICEFNEVTEQLENAKATIDSVRASPYVAPLRQTAGSWNKTIKMMLHITHLLRYVQDNWIFIQSIFPSGLRPTPADSKELSSVEKIWRTLSTKINDDPAVAKISALNQTAPDLESAKDSVQKLLKSINDNLDSKRINFMRFYFLSNNQLASIISRSKEPTCIVEILPQIFDGIRNVEIVPDNHIPCVKSLINASGEVFEVRSIKFRSNIDSWLKNIEETSKRNLKSEVKVSMQQRNEMTHEDWIKSHLSQIVRILIRIDWTNRVLLCFQTGNAVESLKVFKNEIDRYILTYCQELKTSTNNLDILKLSSLITLRMYHRDTIERYIKDEVFTQQHYQWFRQVKFTYEEQTKDVKINVGSCSYVYDNEFADCNARTVMTEDSEKDFFSMTSSLHHSYGVSTVGEHCSGKTETLKMISRTLGRFMYILNCSNFSSIKEISMVFKGSLLANVWLCYKHADNLPMDSIAILTDYFRSLFNASQAQQKKVDLLGFEITMPQNYGIFLTFTKTNDALPDSLHSFFRPTYIRKPPLRLYCESCLWSLGFQNAKELSEKVINILRDLSVLFEEKKIVVLGYELIKRVMKFVNEFKNRDLKDEQIIANSIQCAINSGIKDEKEKEQIDKTLLMYFNEPHSPNFDEIHRREIATELRATLKDLKFNCTHLFIDKIINVRSQYFNNRGVILYGPSCTGKSTALKILRSHFNMNAKVVNDDNKIQQVYIISIYNDIYTLQEMLGYQSKSQGQFYDGFLTKSIKSANDHRKHKVRWFVFDGTMADKWCESIESLIYDKPILNVDDGDQVFLNDNFHFFFETTDISRISPAFVSRCGLVYFDNNQFIWDSFVDGQKYNNILPLFKNQNLYINVFSDLCDRSLENAVHFSDENGSPTKDVPSLSHVSNFFKIFIHLIEKLNFTTSEKVVADKMTAFYIFAFYWAFGGHLDNSRRQLFDKMARDCFTNTIDLPMRGTLFEWWYDSEQNSWTNWQDLVPKYVDTNDSFTIHPQSIMANSIMIPTVETERVNRLFKLYLESGLNILLRGPPGSGKTTIKRNFTRNLEDERKLQIMDVECTKSFPPSELMKFMHRCMGLKKKSILYGSGAVKRCLVLDDIHNLEENDFGEKPIIEFLRQISEQNGSFFTPKNMWTTIEDLVLLGVGNDDSSTHKNLNARFTKTAITYQLSINSTAIFNILHSLMKTFFLRYEEPVIVCVPKIINGTLYVYEQISLNIFPTQKRPHYTFNMHDINNLLFGILRCSSNVIKTSNDLELLWVHEMDRSFGDKFLPEDKPKYEEYLSNALKNKLNSTQSLRSFQVPMFCYSEYKVEDYNPEYGTLPDYNLFNNINDLTQLFISHVEKYQIPRRIADEKLVIFNDISVHIIRANRVLNKPLGNLLLLGQDGSGRHTCAKIAASIANMEYLELTSGLSFRDEMKQALPKAISGGKGYCISITEEMLLKPEISRDVTYLLTNNGLMMMFSPVEFDALCVDAVRFARLRGENESYFNLSRILYDRFAENFHLIIYLDPKSPNFLQIIQNNPAIIRHCTVDNYEQFNIEGMMTYANKTVLERTQNQQLSNQISKLCIDTFNFARQYISDKPKILKNFAIYPSIFMKLVDEFLNRYEKLYVSESEEISKLKTIVELFNELQETVQGISQKVQTLNPEIENRKSKLQRINTELVSKQKEVSNIANDIKMTEEEMKKNLEEAEKIRRQHDAELNDYITELYKSVARLKSLTKTEINDMRSANPPLPITKSVMEIVCVLMEVEPTWPNSVSLLNDPLIVPKLTTMYSDKNPVTEIQLSEIVGIIEKNKLFKKDIALRETVGCQYFLSYIKSLIEYQNAVIRLTPTQHNLHKLQSNIEQTRSKLSKVHSSRTMSDKNIELLKEQMSKEDQEISILAQQVQENIQKEESGKEIINMLIKEHDNWKGKLNRHMNYQSDIVGDSFIITVALLFASSFTQEQREEFLSQVRRIVRDARLGYSLINSSISMITPLSEAAQWRKAGLIDDDEVLENFIYLMNAPYSPYVIDPSGMVFNVVKMMEEKKQAPIVTKLELTNYLRILESAMRAGSALFVTDVRRSVPYCYEAVMARKLSLVQDKSVVRLADRTIEIDIGFHLYLFTKFIDQKLSQTLCTRATVVNFAPNVHDYHISMKHSLMKVLKPELISKISDLSKSIDTEQTNLAFCQQRIQDLLSNTDASTIIEDNILFLELAKQQDSIQTLTKLVENYKSELKTIKESTDFMDAPSKRLAILTELTKNLKYLNPLYVFGKVNFHYDIKIAMKNMKEGDDLMEVLTYAFYKATLRSVFSEYRFIVSFLFSSAIMMGSGLLDQSEFDIFVSGFRREQSVFENPIPQTMTNEMWCDIQTLASHVKPMKNLPRKIMSEYEDFQTFLETKSDTLPEKLQQGLTEFQTIILFKVIAPQHVAKMMHKFVSQNLNERYVKVESTGLEDIIELPEKVPILIMTKAFATSFFQLQTLARQKRTNLRCLSLPHTKASFVETTLNFAMQGGDWLLLEAIDEADMDVQLTVSALVTKLKTVSSRHPTFRLFITVAREVSIPLNILTDSVRLAVTGISMPDKMLLELINWMPEDIFGKKKSTRIAFLIAVFHTAFTSYMMKYSKSSIHLSNVPFFDSMQTLLNLHYALGTIPLSVLKEGIIELNYSGHLVEEDDLKMFKLIVDQMFTEEIADGKNPITIDGKVTVPNGDTREFCVNHAGKFASIVYNMFTRDLSNGDESEEGEITTSLKKIVENNTPPPDISLAIECSKSIMQSLSNIDIQNEKKQDEFSISIQNEAEFYSNVVKNIRQSCEEIIGVDKGSFTDLLVNYDDMLQVAIEKVPKSWQFSGQIATNYINHWINNLNERIDFINTWMRKGRPQILDLSAFHDAKPIFLCINNYLANIRKIKLPQLVVLATLVPENAADFSASSIYMQGAELQNVFWDMENKCLENEGVKKNFLIKLYSTDQSVDYDSYVSIPVIVHGIYASSVLLRGQKIWFNRRASIIIN</sequence>
<dbReference type="VEuPathDB" id="TrichDB:TVAG_295280"/>
<dbReference type="InParanoid" id="A2DL85"/>
<feature type="domain" description="Dynein heavy chain 3 AAA+ lid" evidence="13">
    <location>
        <begin position="2150"/>
        <end position="2221"/>
    </location>
</feature>
<keyword evidence="3" id="KW-0969">Cilium</keyword>
<evidence type="ECO:0000256" key="3">
    <source>
        <dbReference type="ARBA" id="ARBA00023069"/>
    </source>
</evidence>